<reference evidence="3" key="1">
    <citation type="submission" date="2021-01" db="EMBL/GenBank/DDBJ databases">
        <authorList>
            <person name="Li R."/>
            <person name="Bekaert M."/>
        </authorList>
    </citation>
    <scope>NUCLEOTIDE SEQUENCE</scope>
    <source>
        <strain evidence="3">Farmed</strain>
    </source>
</reference>
<dbReference type="Pfam" id="PF00078">
    <property type="entry name" value="RVT_1"/>
    <property type="match status" value="1"/>
</dbReference>
<dbReference type="InterPro" id="IPR000477">
    <property type="entry name" value="RT_dom"/>
</dbReference>
<evidence type="ECO:0000259" key="2">
    <source>
        <dbReference type="Pfam" id="PF23055"/>
    </source>
</evidence>
<dbReference type="OrthoDB" id="10066870at2759"/>
<dbReference type="Pfam" id="PF23055">
    <property type="entry name" value="DUF7041"/>
    <property type="match status" value="1"/>
</dbReference>
<dbReference type="EMBL" id="CAHIKZ030000578">
    <property type="protein sequence ID" value="CAE1227536.1"/>
    <property type="molecule type" value="Genomic_DNA"/>
</dbReference>
<dbReference type="CDD" id="cd01647">
    <property type="entry name" value="RT_LTR"/>
    <property type="match status" value="1"/>
</dbReference>
<evidence type="ECO:0000259" key="1">
    <source>
        <dbReference type="Pfam" id="PF00078"/>
    </source>
</evidence>
<dbReference type="Gene3D" id="3.10.10.10">
    <property type="entry name" value="HIV Type 1 Reverse Transcriptase, subunit A, domain 1"/>
    <property type="match status" value="1"/>
</dbReference>
<comment type="caution">
    <text evidence="3">The sequence shown here is derived from an EMBL/GenBank/DDBJ whole genome shotgun (WGS) entry which is preliminary data.</text>
</comment>
<dbReference type="Proteomes" id="UP000597762">
    <property type="component" value="Unassembled WGS sequence"/>
</dbReference>
<dbReference type="InterPro" id="IPR055469">
    <property type="entry name" value="DUF7041"/>
</dbReference>
<dbReference type="SUPFAM" id="SSF56672">
    <property type="entry name" value="DNA/RNA polymerases"/>
    <property type="match status" value="1"/>
</dbReference>
<gene>
    <name evidence="3" type="ORF">SPHA_16444</name>
</gene>
<keyword evidence="4" id="KW-1185">Reference proteome</keyword>
<dbReference type="AlphaFoldDB" id="A0A812BI08"/>
<dbReference type="PANTHER" id="PTHR24559">
    <property type="entry name" value="TRANSPOSON TY3-I GAG-POL POLYPROTEIN"/>
    <property type="match status" value="1"/>
</dbReference>
<protein>
    <submittedName>
        <fullName evidence="3">Uncharacterized protein</fullName>
    </submittedName>
</protein>
<evidence type="ECO:0000313" key="4">
    <source>
        <dbReference type="Proteomes" id="UP000597762"/>
    </source>
</evidence>
<feature type="domain" description="Reverse transcriptase" evidence="1">
    <location>
        <begin position="246"/>
        <end position="310"/>
    </location>
</feature>
<accession>A0A812BI08</accession>
<sequence length="371" mass="42267">MADPIQPTEAAVRMELPTYNMNAQTRFIQLDAIFQARHVTSQQSKFAFVVEKLPAEIAAEVADVLINLPPEKPYELLRQAILPRTGCSEERKIKDLLTNVTLWDSKPSQLLRRMITLLGADFFAHFNLSVELSTRTLTDMCTDIRRRGFFIQAFHDWTNYFLIPSANGCEDLIKQYKSLLSSFTHTEPIKHNTTHTIKTTGPPVHVSPRRLHPTKLRVAKEEFDNMLKMGIIRPSSSPYATPLHMVPKSEPDSWRPCGDYRLLNAQTVPDKYPIPHIKDFALSLEGATVFTKLDRRKAFYQIPIEPAVQSTALNFDNLADEQAKDETLQAIHSDTSLKIEKRPLPFTSRSVFIVTPARVTRVRTFHQVCAV</sequence>
<dbReference type="InterPro" id="IPR053134">
    <property type="entry name" value="RNA-dir_DNA_polymerase"/>
</dbReference>
<feature type="domain" description="DUF7041" evidence="2">
    <location>
        <begin position="27"/>
        <end position="97"/>
    </location>
</feature>
<organism evidence="3 4">
    <name type="scientific">Acanthosepion pharaonis</name>
    <name type="common">Pharaoh cuttlefish</name>
    <name type="synonym">Sepia pharaonis</name>
    <dbReference type="NCBI Taxonomy" id="158019"/>
    <lineage>
        <taxon>Eukaryota</taxon>
        <taxon>Metazoa</taxon>
        <taxon>Spiralia</taxon>
        <taxon>Lophotrochozoa</taxon>
        <taxon>Mollusca</taxon>
        <taxon>Cephalopoda</taxon>
        <taxon>Coleoidea</taxon>
        <taxon>Decapodiformes</taxon>
        <taxon>Sepiida</taxon>
        <taxon>Sepiina</taxon>
        <taxon>Sepiidae</taxon>
        <taxon>Acanthosepion</taxon>
    </lineage>
</organism>
<dbReference type="InterPro" id="IPR043502">
    <property type="entry name" value="DNA/RNA_pol_sf"/>
</dbReference>
<name>A0A812BI08_ACAPH</name>
<evidence type="ECO:0000313" key="3">
    <source>
        <dbReference type="EMBL" id="CAE1227536.1"/>
    </source>
</evidence>
<proteinExistence type="predicted"/>
<dbReference type="PANTHER" id="PTHR24559:SF444">
    <property type="entry name" value="REVERSE TRANSCRIPTASE DOMAIN-CONTAINING PROTEIN"/>
    <property type="match status" value="1"/>
</dbReference>